<sequence>MAAKGVKNRDKASDDASKSHLRTEDLYAIVTWLEHPPNFVKCFGTTGKPSVGKQSTKTSGFKEMANTLFTSSKGKFNLKPHQMRNRFTTYKARYLRTKEYEDSTGAGVTTEDAAKGIHTLKQKLDLMCPWYEKMNDLFGKKSNVTPLDSFDSTEVEEEGYLTEGDKDNEEDDGGEGGVGGEDEEGDEDLMSVADSEVGRRILPRPRSLSFSLSDASDAVGESSLHDFPLTQVTPASATLTSQEVHQPFQVTVASDTVTTSKRLLNDDTRMSALHKSQPSKKARLAPPPATLNTSPQDARGSGSRIATAMKQAAESKAKVEKLRLEFDKEKWSSEAERQSDQQVLQRERLAFEKTKWEKEREDRRSELKQQQRFNVLNSLIEKGHSVEEAEAFLKLL</sequence>
<feature type="region of interest" description="Disordered" evidence="1">
    <location>
        <begin position="142"/>
        <end position="187"/>
    </location>
</feature>
<reference evidence="2 3" key="1">
    <citation type="submission" date="2015-11" db="EMBL/GenBank/DDBJ databases">
        <title>Genomes and virulence difference between two physiological races of Phytophthora nicotianae.</title>
        <authorList>
            <person name="Liu H."/>
            <person name="Ma X."/>
            <person name="Yu H."/>
            <person name="Fang D."/>
            <person name="Li Y."/>
            <person name="Wang X."/>
            <person name="Wang W."/>
            <person name="Dong Y."/>
            <person name="Xiao B."/>
        </authorList>
    </citation>
    <scope>NUCLEOTIDE SEQUENCE [LARGE SCALE GENOMIC DNA]</scope>
    <source>
        <strain evidence="3">race 0</strain>
    </source>
</reference>
<feature type="compositionally biased region" description="Acidic residues" evidence="1">
    <location>
        <begin position="151"/>
        <end position="187"/>
    </location>
</feature>
<feature type="region of interest" description="Disordered" evidence="1">
    <location>
        <begin position="263"/>
        <end position="309"/>
    </location>
</feature>
<dbReference type="EMBL" id="LNFO01005469">
    <property type="protein sequence ID" value="KUF77849.1"/>
    <property type="molecule type" value="Genomic_DNA"/>
</dbReference>
<protein>
    <submittedName>
        <fullName evidence="2">Uncharacterized protein</fullName>
    </submittedName>
</protein>
<evidence type="ECO:0000256" key="1">
    <source>
        <dbReference type="SAM" id="MobiDB-lite"/>
    </source>
</evidence>
<organism evidence="2 3">
    <name type="scientific">Phytophthora nicotianae</name>
    <name type="common">Potato buckeye rot agent</name>
    <name type="synonym">Phytophthora parasitica</name>
    <dbReference type="NCBI Taxonomy" id="4792"/>
    <lineage>
        <taxon>Eukaryota</taxon>
        <taxon>Sar</taxon>
        <taxon>Stramenopiles</taxon>
        <taxon>Oomycota</taxon>
        <taxon>Peronosporomycetes</taxon>
        <taxon>Peronosporales</taxon>
        <taxon>Peronosporaceae</taxon>
        <taxon>Phytophthora</taxon>
    </lineage>
</organism>
<accession>A0A0W8C185</accession>
<dbReference type="Proteomes" id="UP000052943">
    <property type="component" value="Unassembled WGS sequence"/>
</dbReference>
<comment type="caution">
    <text evidence="2">The sequence shown here is derived from an EMBL/GenBank/DDBJ whole genome shotgun (WGS) entry which is preliminary data.</text>
</comment>
<evidence type="ECO:0000313" key="3">
    <source>
        <dbReference type="Proteomes" id="UP000052943"/>
    </source>
</evidence>
<dbReference type="OrthoDB" id="146860at2759"/>
<evidence type="ECO:0000313" key="2">
    <source>
        <dbReference type="EMBL" id="KUF77849.1"/>
    </source>
</evidence>
<proteinExistence type="predicted"/>
<dbReference type="PANTHER" id="PTHR33324">
    <property type="entry name" value="EXPRESSED PROTEIN"/>
    <property type="match status" value="1"/>
</dbReference>
<dbReference type="PANTHER" id="PTHR33324:SF2">
    <property type="entry name" value="MYB_SANT-LIKE DNA-BINDING DOMAIN-CONTAINING PROTEIN"/>
    <property type="match status" value="1"/>
</dbReference>
<gene>
    <name evidence="2" type="ORF">AM587_10010584</name>
</gene>
<dbReference type="AlphaFoldDB" id="A0A0W8C185"/>
<name>A0A0W8C185_PHYNI</name>